<organism evidence="2 3">
    <name type="scientific">Hydnum rufescens UP504</name>
    <dbReference type="NCBI Taxonomy" id="1448309"/>
    <lineage>
        <taxon>Eukaryota</taxon>
        <taxon>Fungi</taxon>
        <taxon>Dikarya</taxon>
        <taxon>Basidiomycota</taxon>
        <taxon>Agaricomycotina</taxon>
        <taxon>Agaricomycetes</taxon>
        <taxon>Cantharellales</taxon>
        <taxon>Hydnaceae</taxon>
        <taxon>Hydnum</taxon>
    </lineage>
</organism>
<dbReference type="PANTHER" id="PTHR10826:SF1">
    <property type="entry name" value="COMPLEMENT COMPONENT 1 Q SUBCOMPONENT-BINDING PROTEIN, MITOCHONDRIAL"/>
    <property type="match status" value="1"/>
</dbReference>
<dbReference type="InterPro" id="IPR003428">
    <property type="entry name" value="MAM33"/>
</dbReference>
<dbReference type="InterPro" id="IPR036561">
    <property type="entry name" value="MAM33_sf"/>
</dbReference>
<keyword evidence="3" id="KW-1185">Reference proteome</keyword>
<dbReference type="Gene3D" id="3.10.280.10">
    <property type="entry name" value="Mitochondrial glycoprotein"/>
    <property type="match status" value="1"/>
</dbReference>
<dbReference type="Pfam" id="PF02330">
    <property type="entry name" value="MAM33"/>
    <property type="match status" value="1"/>
</dbReference>
<evidence type="ECO:0000256" key="1">
    <source>
        <dbReference type="SAM" id="MobiDB-lite"/>
    </source>
</evidence>
<dbReference type="PANTHER" id="PTHR10826">
    <property type="entry name" value="COMPLEMENT COMPONENT 1"/>
    <property type="match status" value="1"/>
</dbReference>
<evidence type="ECO:0000313" key="2">
    <source>
        <dbReference type="EMBL" id="KAF9511638.1"/>
    </source>
</evidence>
<dbReference type="SUPFAM" id="SSF54529">
    <property type="entry name" value="Mitochondrial glycoprotein MAM33-like"/>
    <property type="match status" value="1"/>
</dbReference>
<comment type="caution">
    <text evidence="2">The sequence shown here is derived from an EMBL/GenBank/DDBJ whole genome shotgun (WGS) entry which is preliminary data.</text>
</comment>
<feature type="compositionally biased region" description="Acidic residues" evidence="1">
    <location>
        <begin position="132"/>
        <end position="145"/>
    </location>
</feature>
<proteinExistence type="predicted"/>
<dbReference type="GO" id="GO:0005759">
    <property type="term" value="C:mitochondrial matrix"/>
    <property type="evidence" value="ECO:0007669"/>
    <property type="project" value="InterPro"/>
</dbReference>
<dbReference type="Proteomes" id="UP000886523">
    <property type="component" value="Unassembled WGS sequence"/>
</dbReference>
<dbReference type="AlphaFoldDB" id="A0A9P6ATH6"/>
<dbReference type="GO" id="GO:0042256">
    <property type="term" value="P:cytosolic ribosome assembly"/>
    <property type="evidence" value="ECO:0007669"/>
    <property type="project" value="TreeGrafter"/>
</dbReference>
<sequence>MASSLRALRTAARSFSLSSPRNFSTRVAASARIVAPRALVFRNFSSSQTVFGSGETDLALSQKLAEELQFEKESTAQGEDVLVPAFLQAFKNAGTWTIEDKPGHDEVALTRDFGNEHIRLLFSIADIDAAQEESEFDSQDEESQEDQPNTDAPYPIRVSISVTKVCTGKGALSIDAVAQDGAFVVDNISFYRDAKLATDVTADADWKRRGLYIGPQFDHLDVAVQELFEQYLEERGVNSALALFIPEYAEMKEQKEYLAWLQTVKEFVDV</sequence>
<evidence type="ECO:0000313" key="3">
    <source>
        <dbReference type="Proteomes" id="UP000886523"/>
    </source>
</evidence>
<dbReference type="EMBL" id="MU128997">
    <property type="protein sequence ID" value="KAF9511638.1"/>
    <property type="molecule type" value="Genomic_DNA"/>
</dbReference>
<evidence type="ECO:0008006" key="4">
    <source>
        <dbReference type="Google" id="ProtNLM"/>
    </source>
</evidence>
<gene>
    <name evidence="2" type="ORF">BS47DRAFT_1298674</name>
</gene>
<dbReference type="OrthoDB" id="278212at2759"/>
<accession>A0A9P6ATH6</accession>
<name>A0A9P6ATH6_9AGAM</name>
<feature type="region of interest" description="Disordered" evidence="1">
    <location>
        <begin position="132"/>
        <end position="153"/>
    </location>
</feature>
<protein>
    <recommendedName>
        <fullName evidence="4">Mitochondrial glyco protein</fullName>
    </recommendedName>
</protein>
<reference evidence="2" key="1">
    <citation type="journal article" date="2020" name="Nat. Commun.">
        <title>Large-scale genome sequencing of mycorrhizal fungi provides insights into the early evolution of symbiotic traits.</title>
        <authorList>
            <person name="Miyauchi S."/>
            <person name="Kiss E."/>
            <person name="Kuo A."/>
            <person name="Drula E."/>
            <person name="Kohler A."/>
            <person name="Sanchez-Garcia M."/>
            <person name="Morin E."/>
            <person name="Andreopoulos B."/>
            <person name="Barry K.W."/>
            <person name="Bonito G."/>
            <person name="Buee M."/>
            <person name="Carver A."/>
            <person name="Chen C."/>
            <person name="Cichocki N."/>
            <person name="Clum A."/>
            <person name="Culley D."/>
            <person name="Crous P.W."/>
            <person name="Fauchery L."/>
            <person name="Girlanda M."/>
            <person name="Hayes R.D."/>
            <person name="Keri Z."/>
            <person name="LaButti K."/>
            <person name="Lipzen A."/>
            <person name="Lombard V."/>
            <person name="Magnuson J."/>
            <person name="Maillard F."/>
            <person name="Murat C."/>
            <person name="Nolan M."/>
            <person name="Ohm R.A."/>
            <person name="Pangilinan J."/>
            <person name="Pereira M.F."/>
            <person name="Perotto S."/>
            <person name="Peter M."/>
            <person name="Pfister S."/>
            <person name="Riley R."/>
            <person name="Sitrit Y."/>
            <person name="Stielow J.B."/>
            <person name="Szollosi G."/>
            <person name="Zifcakova L."/>
            <person name="Stursova M."/>
            <person name="Spatafora J.W."/>
            <person name="Tedersoo L."/>
            <person name="Vaario L.M."/>
            <person name="Yamada A."/>
            <person name="Yan M."/>
            <person name="Wang P."/>
            <person name="Xu J."/>
            <person name="Bruns T."/>
            <person name="Baldrian P."/>
            <person name="Vilgalys R."/>
            <person name="Dunand C."/>
            <person name="Henrissat B."/>
            <person name="Grigoriev I.V."/>
            <person name="Hibbett D."/>
            <person name="Nagy L.G."/>
            <person name="Martin F.M."/>
        </authorList>
    </citation>
    <scope>NUCLEOTIDE SEQUENCE</scope>
    <source>
        <strain evidence="2">UP504</strain>
    </source>
</reference>